<evidence type="ECO:0000256" key="6">
    <source>
        <dbReference type="ARBA" id="ARBA00022763"/>
    </source>
</evidence>
<keyword evidence="3 9" id="KW-0963">Cytoplasm</keyword>
<dbReference type="SUPFAM" id="SSF53155">
    <property type="entry name" value="Methylated DNA-protein cysteine methyltransferase domain"/>
    <property type="match status" value="1"/>
</dbReference>
<dbReference type="GO" id="GO:0003908">
    <property type="term" value="F:methylated-DNA-[protein]-cysteine S-methyltransferase activity"/>
    <property type="evidence" value="ECO:0007669"/>
    <property type="project" value="UniProtKB-UniRule"/>
</dbReference>
<dbReference type="RefSeq" id="WP_008846322.1">
    <property type="nucleotide sequence ID" value="NZ_BAEN01000076.1"/>
</dbReference>
<dbReference type="PROSITE" id="PS00374">
    <property type="entry name" value="MGMT"/>
    <property type="match status" value="1"/>
</dbReference>
<dbReference type="eggNOG" id="COG0350">
    <property type="taxonomic scope" value="Bacteria"/>
</dbReference>
<dbReference type="InterPro" id="IPR036631">
    <property type="entry name" value="MGMT_N_sf"/>
</dbReference>
<comment type="miscellaneous">
    <text evidence="9">This enzyme catalyzes only one turnover and therefore is not strictly catalytic. According to one definition, an enzyme is a biocatalyst that acts repeatedly and over many reaction cycles.</text>
</comment>
<accession>K6YZ84</accession>
<evidence type="ECO:0000256" key="2">
    <source>
        <dbReference type="ARBA" id="ARBA00008711"/>
    </source>
</evidence>
<evidence type="ECO:0000256" key="9">
    <source>
        <dbReference type="HAMAP-Rule" id="MF_00772"/>
    </source>
</evidence>
<dbReference type="GO" id="GO:0006307">
    <property type="term" value="P:DNA alkylation repair"/>
    <property type="evidence" value="ECO:0007669"/>
    <property type="project" value="UniProtKB-UniRule"/>
</dbReference>
<feature type="domain" description="Methylguanine DNA methyltransferase ribonuclease-like" evidence="11">
    <location>
        <begin position="7"/>
        <end position="69"/>
    </location>
</feature>
<dbReference type="InterPro" id="IPR014048">
    <property type="entry name" value="MethylDNA_cys_MeTrfase_DNA-bd"/>
</dbReference>
<comment type="catalytic activity">
    <reaction evidence="1 9">
        <text>a 4-O-methyl-thymidine in DNA + L-cysteinyl-[protein] = a thymidine in DNA + S-methyl-L-cysteinyl-[protein]</text>
        <dbReference type="Rhea" id="RHEA:53428"/>
        <dbReference type="Rhea" id="RHEA-COMP:10131"/>
        <dbReference type="Rhea" id="RHEA-COMP:10132"/>
        <dbReference type="Rhea" id="RHEA-COMP:13555"/>
        <dbReference type="Rhea" id="RHEA-COMP:13556"/>
        <dbReference type="ChEBI" id="CHEBI:29950"/>
        <dbReference type="ChEBI" id="CHEBI:82612"/>
        <dbReference type="ChEBI" id="CHEBI:137386"/>
        <dbReference type="ChEBI" id="CHEBI:137387"/>
        <dbReference type="EC" id="2.1.1.63"/>
    </reaction>
</comment>
<comment type="catalytic activity">
    <reaction evidence="8 9">
        <text>a 6-O-methyl-2'-deoxyguanosine in DNA + L-cysteinyl-[protein] = S-methyl-L-cysteinyl-[protein] + a 2'-deoxyguanosine in DNA</text>
        <dbReference type="Rhea" id="RHEA:24000"/>
        <dbReference type="Rhea" id="RHEA-COMP:10131"/>
        <dbReference type="Rhea" id="RHEA-COMP:10132"/>
        <dbReference type="Rhea" id="RHEA-COMP:11367"/>
        <dbReference type="Rhea" id="RHEA-COMP:11368"/>
        <dbReference type="ChEBI" id="CHEBI:29950"/>
        <dbReference type="ChEBI" id="CHEBI:82612"/>
        <dbReference type="ChEBI" id="CHEBI:85445"/>
        <dbReference type="ChEBI" id="CHEBI:85448"/>
        <dbReference type="EC" id="2.1.1.63"/>
    </reaction>
</comment>
<dbReference type="AlphaFoldDB" id="K6YZ84"/>
<dbReference type="OrthoDB" id="9811249at2"/>
<dbReference type="InterPro" id="IPR023546">
    <property type="entry name" value="MGMT"/>
</dbReference>
<keyword evidence="5 9" id="KW-0808">Transferase</keyword>
<dbReference type="InterPro" id="IPR008332">
    <property type="entry name" value="MethylG_MeTrfase_N"/>
</dbReference>
<dbReference type="Gene3D" id="3.30.160.70">
    <property type="entry name" value="Methylated DNA-protein cysteine methyltransferase domain"/>
    <property type="match status" value="1"/>
</dbReference>
<dbReference type="FunFam" id="1.10.10.10:FF:000214">
    <property type="entry name" value="Methylated-DNA--protein-cysteine methyltransferase"/>
    <property type="match status" value="1"/>
</dbReference>
<name>K6YZ84_9ALTE</name>
<keyword evidence="4 9" id="KW-0489">Methyltransferase</keyword>
<evidence type="ECO:0000256" key="5">
    <source>
        <dbReference type="ARBA" id="ARBA00022679"/>
    </source>
</evidence>
<evidence type="ECO:0000313" key="12">
    <source>
        <dbReference type="EMBL" id="GAC16520.1"/>
    </source>
</evidence>
<evidence type="ECO:0000256" key="1">
    <source>
        <dbReference type="ARBA" id="ARBA00001286"/>
    </source>
</evidence>
<proteinExistence type="inferred from homology"/>
<evidence type="ECO:0000259" key="10">
    <source>
        <dbReference type="Pfam" id="PF01035"/>
    </source>
</evidence>
<dbReference type="SUPFAM" id="SSF46767">
    <property type="entry name" value="Methylated DNA-protein cysteine methyltransferase, C-terminal domain"/>
    <property type="match status" value="1"/>
</dbReference>
<dbReference type="PANTHER" id="PTHR10815:SF5">
    <property type="entry name" value="METHYLATED-DNA--PROTEIN-CYSTEINE METHYLTRANSFERASE"/>
    <property type="match status" value="1"/>
</dbReference>
<dbReference type="Proteomes" id="UP000006334">
    <property type="component" value="Unassembled WGS sequence"/>
</dbReference>
<sequence length="163" mass="17774">MNNQSEIYFEYLTTPIGQLEICANESAITSIYFSNVQQQYAQTSELTHEAAAQLTAYFNGNLTEFQLPLGSAGTEFQQQVWQALCHIPFGSTCSYADIANQLQNPKAVRAVGAANGKNPISIVVPCHRVIGKNGTLTGYAGGLDRKSWLLALEQKVNGTISKR</sequence>
<comment type="subcellular location">
    <subcellularLocation>
        <location evidence="9">Cytoplasm</location>
    </subcellularLocation>
</comment>
<dbReference type="InterPro" id="IPR001497">
    <property type="entry name" value="MethylDNA_cys_MeTrfase_AS"/>
</dbReference>
<dbReference type="CDD" id="cd06445">
    <property type="entry name" value="ATase"/>
    <property type="match status" value="1"/>
</dbReference>
<dbReference type="EMBL" id="BAEN01000076">
    <property type="protein sequence ID" value="GAC16520.1"/>
    <property type="molecule type" value="Genomic_DNA"/>
</dbReference>
<dbReference type="PANTHER" id="PTHR10815">
    <property type="entry name" value="METHYLATED-DNA--PROTEIN-CYSTEINE METHYLTRANSFERASE"/>
    <property type="match status" value="1"/>
</dbReference>
<dbReference type="STRING" id="1127673.GLIP_3909"/>
<evidence type="ECO:0000256" key="8">
    <source>
        <dbReference type="ARBA" id="ARBA00049348"/>
    </source>
</evidence>
<evidence type="ECO:0000256" key="7">
    <source>
        <dbReference type="ARBA" id="ARBA00023204"/>
    </source>
</evidence>
<gene>
    <name evidence="12" type="primary">ogt</name>
    <name evidence="12" type="ORF">GLIP_3909</name>
</gene>
<dbReference type="Gene3D" id="1.10.10.10">
    <property type="entry name" value="Winged helix-like DNA-binding domain superfamily/Winged helix DNA-binding domain"/>
    <property type="match status" value="1"/>
</dbReference>
<feature type="active site" description="Nucleophile; methyl group acceptor" evidence="9">
    <location>
        <position position="126"/>
    </location>
</feature>
<organism evidence="12 13">
    <name type="scientific">Aliiglaciecola lipolytica E3</name>
    <dbReference type="NCBI Taxonomy" id="1127673"/>
    <lineage>
        <taxon>Bacteria</taxon>
        <taxon>Pseudomonadati</taxon>
        <taxon>Pseudomonadota</taxon>
        <taxon>Gammaproteobacteria</taxon>
        <taxon>Alteromonadales</taxon>
        <taxon>Alteromonadaceae</taxon>
        <taxon>Aliiglaciecola</taxon>
    </lineage>
</organism>
<keyword evidence="6 9" id="KW-0227">DNA damage</keyword>
<evidence type="ECO:0000313" key="13">
    <source>
        <dbReference type="Proteomes" id="UP000006334"/>
    </source>
</evidence>
<comment type="similarity">
    <text evidence="2 9">Belongs to the MGMT family.</text>
</comment>
<protein>
    <recommendedName>
        <fullName evidence="9">Methylated-DNA--protein-cysteine methyltransferase</fullName>
        <ecNumber evidence="9">2.1.1.63</ecNumber>
    </recommendedName>
    <alternativeName>
        <fullName evidence="9">6-O-methylguanine-DNA methyltransferase</fullName>
        <shortName evidence="9">MGMT</shortName>
    </alternativeName>
    <alternativeName>
        <fullName evidence="9">O-6-methylguanine-DNA-alkyltransferase</fullName>
    </alternativeName>
</protein>
<dbReference type="InterPro" id="IPR036217">
    <property type="entry name" value="MethylDNA_cys_MeTrfase_DNAb"/>
</dbReference>
<reference evidence="12 13" key="1">
    <citation type="journal article" date="2017" name="Antonie Van Leeuwenhoek">
        <title>Rhizobium rhizosphaerae sp. nov., a novel species isolated from rice rhizosphere.</title>
        <authorList>
            <person name="Zhao J.J."/>
            <person name="Zhang J."/>
            <person name="Zhang R.J."/>
            <person name="Zhang C.W."/>
            <person name="Yin H.Q."/>
            <person name="Zhang X.X."/>
        </authorList>
    </citation>
    <scope>NUCLEOTIDE SEQUENCE [LARGE SCALE GENOMIC DNA]</scope>
    <source>
        <strain evidence="12 13">E3</strain>
    </source>
</reference>
<keyword evidence="13" id="KW-1185">Reference proteome</keyword>
<comment type="caution">
    <text evidence="12">The sequence shown here is derived from an EMBL/GenBank/DDBJ whole genome shotgun (WGS) entry which is preliminary data.</text>
</comment>
<dbReference type="Pfam" id="PF01035">
    <property type="entry name" value="DNA_binding_1"/>
    <property type="match status" value="1"/>
</dbReference>
<dbReference type="InterPro" id="IPR036388">
    <property type="entry name" value="WH-like_DNA-bd_sf"/>
</dbReference>
<keyword evidence="7 9" id="KW-0234">DNA repair</keyword>
<feature type="domain" description="Methylated-DNA-[protein]-cysteine S-methyltransferase DNA binding" evidence="10">
    <location>
        <begin position="75"/>
        <end position="154"/>
    </location>
</feature>
<evidence type="ECO:0000256" key="3">
    <source>
        <dbReference type="ARBA" id="ARBA00022490"/>
    </source>
</evidence>
<evidence type="ECO:0000259" key="11">
    <source>
        <dbReference type="Pfam" id="PF02870"/>
    </source>
</evidence>
<dbReference type="GO" id="GO:0005737">
    <property type="term" value="C:cytoplasm"/>
    <property type="evidence" value="ECO:0007669"/>
    <property type="project" value="UniProtKB-SubCell"/>
</dbReference>
<evidence type="ECO:0000256" key="4">
    <source>
        <dbReference type="ARBA" id="ARBA00022603"/>
    </source>
</evidence>
<dbReference type="Pfam" id="PF02870">
    <property type="entry name" value="Methyltransf_1N"/>
    <property type="match status" value="1"/>
</dbReference>
<dbReference type="GO" id="GO:0032259">
    <property type="term" value="P:methylation"/>
    <property type="evidence" value="ECO:0007669"/>
    <property type="project" value="UniProtKB-KW"/>
</dbReference>
<dbReference type="NCBIfam" id="TIGR00589">
    <property type="entry name" value="ogt"/>
    <property type="match status" value="1"/>
</dbReference>
<dbReference type="HAMAP" id="MF_00772">
    <property type="entry name" value="OGT"/>
    <property type="match status" value="1"/>
</dbReference>
<comment type="function">
    <text evidence="9">Involved in the cellular defense against the biological effects of O6-methylguanine (O6-MeG) and O4-methylthymine (O4-MeT) in DNA. Repairs the methylated nucleobase in DNA by stoichiometrically transferring the methyl group to a cysteine residue in the enzyme. This is a suicide reaction: the enzyme is irreversibly inactivated.</text>
</comment>
<dbReference type="EC" id="2.1.1.63" evidence="9"/>